<feature type="transmembrane region" description="Helical" evidence="5">
    <location>
        <begin position="320"/>
        <end position="339"/>
    </location>
</feature>
<evidence type="ECO:0008006" key="8">
    <source>
        <dbReference type="Google" id="ProtNLM"/>
    </source>
</evidence>
<feature type="transmembrane region" description="Helical" evidence="5">
    <location>
        <begin position="155"/>
        <end position="173"/>
    </location>
</feature>
<organism evidence="6 7">
    <name type="scientific">Pristionchus fissidentatus</name>
    <dbReference type="NCBI Taxonomy" id="1538716"/>
    <lineage>
        <taxon>Eukaryota</taxon>
        <taxon>Metazoa</taxon>
        <taxon>Ecdysozoa</taxon>
        <taxon>Nematoda</taxon>
        <taxon>Chromadorea</taxon>
        <taxon>Rhabditida</taxon>
        <taxon>Rhabditina</taxon>
        <taxon>Diplogasteromorpha</taxon>
        <taxon>Diplogasteroidea</taxon>
        <taxon>Neodiplogasteridae</taxon>
        <taxon>Pristionchus</taxon>
    </lineage>
</organism>
<proteinExistence type="predicted"/>
<dbReference type="InterPro" id="IPR002781">
    <property type="entry name" value="TM_pro_TauE-like"/>
</dbReference>
<feature type="transmembrane region" description="Helical" evidence="5">
    <location>
        <begin position="185"/>
        <end position="201"/>
    </location>
</feature>
<feature type="transmembrane region" description="Helical" evidence="5">
    <location>
        <begin position="91"/>
        <end position="115"/>
    </location>
</feature>
<keyword evidence="7" id="KW-1185">Reference proteome</keyword>
<name>A0AAV5VZV9_9BILA</name>
<keyword evidence="2 5" id="KW-0812">Transmembrane</keyword>
<evidence type="ECO:0000256" key="3">
    <source>
        <dbReference type="ARBA" id="ARBA00022989"/>
    </source>
</evidence>
<dbReference type="PANTHER" id="PTHR31154:SF4">
    <property type="entry name" value="MEMBRANE TRANSPORTER PROTEIN"/>
    <property type="match status" value="1"/>
</dbReference>
<evidence type="ECO:0000313" key="6">
    <source>
        <dbReference type="EMBL" id="GMT23457.1"/>
    </source>
</evidence>
<dbReference type="Pfam" id="PF01925">
    <property type="entry name" value="TauE"/>
    <property type="match status" value="1"/>
</dbReference>
<evidence type="ECO:0000313" key="7">
    <source>
        <dbReference type="Proteomes" id="UP001432322"/>
    </source>
</evidence>
<feature type="transmembrane region" description="Helical" evidence="5">
    <location>
        <begin position="290"/>
        <end position="308"/>
    </location>
</feature>
<keyword evidence="4 5" id="KW-0472">Membrane</keyword>
<dbReference type="GO" id="GO:0016020">
    <property type="term" value="C:membrane"/>
    <property type="evidence" value="ECO:0007669"/>
    <property type="project" value="UniProtKB-SubCell"/>
</dbReference>
<feature type="transmembrane region" description="Helical" evidence="5">
    <location>
        <begin position="54"/>
        <end position="71"/>
    </location>
</feature>
<reference evidence="6" key="1">
    <citation type="submission" date="2023-10" db="EMBL/GenBank/DDBJ databases">
        <title>Genome assembly of Pristionchus species.</title>
        <authorList>
            <person name="Yoshida K."/>
            <person name="Sommer R.J."/>
        </authorList>
    </citation>
    <scope>NUCLEOTIDE SEQUENCE</scope>
    <source>
        <strain evidence="6">RS5133</strain>
    </source>
</reference>
<gene>
    <name evidence="6" type="ORF">PFISCL1PPCAC_14754</name>
</gene>
<feature type="transmembrane region" description="Helical" evidence="5">
    <location>
        <begin position="127"/>
        <end position="149"/>
    </location>
</feature>
<feature type="non-terminal residue" evidence="6">
    <location>
        <position position="376"/>
    </location>
</feature>
<evidence type="ECO:0000256" key="5">
    <source>
        <dbReference type="SAM" id="Phobius"/>
    </source>
</evidence>
<evidence type="ECO:0000256" key="4">
    <source>
        <dbReference type="ARBA" id="ARBA00023136"/>
    </source>
</evidence>
<feature type="transmembrane region" description="Helical" evidence="5">
    <location>
        <begin position="221"/>
        <end position="252"/>
    </location>
</feature>
<dbReference type="EMBL" id="BTSY01000004">
    <property type="protein sequence ID" value="GMT23457.1"/>
    <property type="molecule type" value="Genomic_DNA"/>
</dbReference>
<dbReference type="PANTHER" id="PTHR31154">
    <property type="entry name" value="MEMBRANE TRANSPORTER PROTEIN"/>
    <property type="match status" value="1"/>
</dbReference>
<feature type="transmembrane region" description="Helical" evidence="5">
    <location>
        <begin position="345"/>
        <end position="366"/>
    </location>
</feature>
<dbReference type="Proteomes" id="UP001432322">
    <property type="component" value="Unassembled WGS sequence"/>
</dbReference>
<feature type="non-terminal residue" evidence="6">
    <location>
        <position position="1"/>
    </location>
</feature>
<accession>A0AAV5VZV9</accession>
<evidence type="ECO:0000256" key="2">
    <source>
        <dbReference type="ARBA" id="ARBA00022692"/>
    </source>
</evidence>
<keyword evidence="3 5" id="KW-1133">Transmembrane helix</keyword>
<evidence type="ECO:0000256" key="1">
    <source>
        <dbReference type="ARBA" id="ARBA00004141"/>
    </source>
</evidence>
<comment type="subcellular location">
    <subcellularLocation>
        <location evidence="1">Membrane</location>
        <topology evidence="1">Multi-pass membrane protein</topology>
    </subcellularLocation>
</comment>
<comment type="caution">
    <text evidence="6">The sequence shown here is derived from an EMBL/GenBank/DDBJ whole genome shotgun (WGS) entry which is preliminary data.</text>
</comment>
<sequence>STNGSQQEEGKRRRTPKEFFVKYFLAGQKTEEDVSESDGKLSPYDKFSAKHRKAIAIFVPIFFVQTFYWLLAYENQFWRLFATRYEMSLVMMFGAAVGGATAEGGGAIAFPVLTLAFKVPATTARDFAFMIQTIGMNSAAVTVLLMGILVERHTLILASIGGSLGTILCLEFLDDLLAADLKKMIFVSLFFSFAIALFLLNSDKKRKTFDKIQNLDWKKSIFLVAVGFVGGVFSGISGSGLDVFSFSVITLLFRVNEKVATPTTVSLAGINSTVGFFWRHQMQHAIQPLAWEYFAVCIPIVSIFAPLGSFISSHFHRQTLAIFIYILETIAIISAFLIIQPDLVLTIISISFVVFGFLFYYLLAVFGKRFIVQSNL</sequence>
<protein>
    <recommendedName>
        <fullName evidence="8">Membrane transporter protein</fullName>
    </recommendedName>
</protein>
<dbReference type="AlphaFoldDB" id="A0AAV5VZV9"/>